<accession>A0A9W9FVV1</accession>
<feature type="compositionally biased region" description="Basic and acidic residues" evidence="1">
    <location>
        <begin position="205"/>
        <end position="218"/>
    </location>
</feature>
<name>A0A9W9FVV1_9EURO</name>
<keyword evidence="3" id="KW-1185">Reference proteome</keyword>
<evidence type="ECO:0000313" key="2">
    <source>
        <dbReference type="EMBL" id="KAJ5107313.1"/>
    </source>
</evidence>
<dbReference type="EMBL" id="JAPQKH010000003">
    <property type="protein sequence ID" value="KAJ5107313.1"/>
    <property type="molecule type" value="Genomic_DNA"/>
</dbReference>
<reference evidence="2" key="1">
    <citation type="submission" date="2022-11" db="EMBL/GenBank/DDBJ databases">
        <authorList>
            <person name="Petersen C."/>
        </authorList>
    </citation>
    <scope>NUCLEOTIDE SEQUENCE</scope>
    <source>
        <strain evidence="2">IBT 30069</strain>
    </source>
</reference>
<proteinExistence type="predicted"/>
<protein>
    <submittedName>
        <fullName evidence="2">Uncharacterized protein</fullName>
    </submittedName>
</protein>
<feature type="compositionally biased region" description="Acidic residues" evidence="1">
    <location>
        <begin position="316"/>
        <end position="332"/>
    </location>
</feature>
<comment type="caution">
    <text evidence="2">The sequence shown here is derived from an EMBL/GenBank/DDBJ whole genome shotgun (WGS) entry which is preliminary data.</text>
</comment>
<sequence length="449" mass="51161">MFLSSGINREGFTSAHGRFLVHGEDRIEGSRLRDMFLPRISREGQKALRDSFDFVRCQLKHYGVEVDEKKSRGNGTVFLKAALEAGKCDQVPSHIAELEKQMHAEWLNQQSPEDLSNQPEWIMQKYFLSDGQPDRTKTTTVVGVPLDRYSEYRSGNIIKAVKNIANLNHKKAIGPKTQVIFIGWNKKAVEKAAAQHPAQETKQLQVERKKQEDADKKREKERKKLHTDYLKNRPKVKGGATPVGSYIVDSDYIESQWPKVADDLNIDIHRTDTSGVFQADFDFGVVEGVMFFSFEDDKLDKYCARAKRNAQSGDYDSMDEEESGKETSDDDIIPTTENTKKGTKRSAPTSQTAKKTKKPKTAKNKPLNYFLQLKCRETGEGEIAYQATHGIIMFENKSLTTFKGMADFSHVGKGVSFFARKVSDEPYPSGHDWTDYSEQQYETERVNRW</sequence>
<organism evidence="2 3">
    <name type="scientific">Penicillium angulare</name>
    <dbReference type="NCBI Taxonomy" id="116970"/>
    <lineage>
        <taxon>Eukaryota</taxon>
        <taxon>Fungi</taxon>
        <taxon>Dikarya</taxon>
        <taxon>Ascomycota</taxon>
        <taxon>Pezizomycotina</taxon>
        <taxon>Eurotiomycetes</taxon>
        <taxon>Eurotiomycetidae</taxon>
        <taxon>Eurotiales</taxon>
        <taxon>Aspergillaceae</taxon>
        <taxon>Penicillium</taxon>
    </lineage>
</organism>
<gene>
    <name evidence="2" type="ORF">N7456_003988</name>
</gene>
<reference evidence="2" key="2">
    <citation type="journal article" date="2023" name="IMA Fungus">
        <title>Comparative genomic study of the Penicillium genus elucidates a diverse pangenome and 15 lateral gene transfer events.</title>
        <authorList>
            <person name="Petersen C."/>
            <person name="Sorensen T."/>
            <person name="Nielsen M.R."/>
            <person name="Sondergaard T.E."/>
            <person name="Sorensen J.L."/>
            <person name="Fitzpatrick D.A."/>
            <person name="Frisvad J.C."/>
            <person name="Nielsen K.L."/>
        </authorList>
    </citation>
    <scope>NUCLEOTIDE SEQUENCE</scope>
    <source>
        <strain evidence="2">IBT 30069</strain>
    </source>
</reference>
<feature type="region of interest" description="Disordered" evidence="1">
    <location>
        <begin position="193"/>
        <end position="224"/>
    </location>
</feature>
<dbReference type="Proteomes" id="UP001149165">
    <property type="component" value="Unassembled WGS sequence"/>
</dbReference>
<evidence type="ECO:0000313" key="3">
    <source>
        <dbReference type="Proteomes" id="UP001149165"/>
    </source>
</evidence>
<dbReference type="OrthoDB" id="4630416at2759"/>
<evidence type="ECO:0000256" key="1">
    <source>
        <dbReference type="SAM" id="MobiDB-lite"/>
    </source>
</evidence>
<feature type="region of interest" description="Disordered" evidence="1">
    <location>
        <begin position="310"/>
        <end position="361"/>
    </location>
</feature>
<dbReference type="AlphaFoldDB" id="A0A9W9FVV1"/>